<dbReference type="CDD" id="cd03443">
    <property type="entry name" value="PaaI_thioesterase"/>
    <property type="match status" value="1"/>
</dbReference>
<evidence type="ECO:0000256" key="1">
    <source>
        <dbReference type="ARBA" id="ARBA00022801"/>
    </source>
</evidence>
<keyword evidence="4" id="KW-1185">Reference proteome</keyword>
<evidence type="ECO:0000313" key="4">
    <source>
        <dbReference type="Proteomes" id="UP000283734"/>
    </source>
</evidence>
<sequence length="159" mass="17247">MAAVTDSSPPFTRLDVCNRFLESVRHSVVLGMEVISAEETAVRARLPWRDDLVGNPETGVMHGGAIFAMMDHAGGMSVTCRTFPVFEITPTIDFRVDHLRGPAKGAAVVCEASCYRLTPHVAFVRITSWEEGNEDAPIATGLATYTRLKIDKAGQVVGQ</sequence>
<evidence type="ECO:0000259" key="2">
    <source>
        <dbReference type="Pfam" id="PF03061"/>
    </source>
</evidence>
<dbReference type="Pfam" id="PF03061">
    <property type="entry name" value="4HBT"/>
    <property type="match status" value="1"/>
</dbReference>
<gene>
    <name evidence="3" type="ORF">D4A39_04315</name>
</gene>
<dbReference type="Gene3D" id="3.10.129.10">
    <property type="entry name" value="Hotdog Thioesterase"/>
    <property type="match status" value="1"/>
</dbReference>
<dbReference type="GO" id="GO:0005829">
    <property type="term" value="C:cytosol"/>
    <property type="evidence" value="ECO:0007669"/>
    <property type="project" value="TreeGrafter"/>
</dbReference>
<dbReference type="NCBIfam" id="TIGR00369">
    <property type="entry name" value="unchar_dom_1"/>
    <property type="match status" value="1"/>
</dbReference>
<feature type="domain" description="Thioesterase" evidence="2">
    <location>
        <begin position="59"/>
        <end position="134"/>
    </location>
</feature>
<dbReference type="InterPro" id="IPR029069">
    <property type="entry name" value="HotDog_dom_sf"/>
</dbReference>
<protein>
    <submittedName>
        <fullName evidence="3">PaaI family thioesterase</fullName>
    </submittedName>
</protein>
<accession>A0A418Y3E1</accession>
<dbReference type="EMBL" id="QYYA01000001">
    <property type="protein sequence ID" value="RJG20061.1"/>
    <property type="molecule type" value="Genomic_DNA"/>
</dbReference>
<dbReference type="AlphaFoldDB" id="A0A418Y3E1"/>
<comment type="caution">
    <text evidence="3">The sequence shown here is derived from an EMBL/GenBank/DDBJ whole genome shotgun (WGS) entry which is preliminary data.</text>
</comment>
<dbReference type="PANTHER" id="PTHR43240">
    <property type="entry name" value="1,4-DIHYDROXY-2-NAPHTHOYL-COA THIOESTERASE 1"/>
    <property type="match status" value="1"/>
</dbReference>
<name>A0A418Y3E1_9GAMM</name>
<evidence type="ECO:0000313" key="3">
    <source>
        <dbReference type="EMBL" id="RJG20061.1"/>
    </source>
</evidence>
<keyword evidence="1" id="KW-0378">Hydrolase</keyword>
<dbReference type="InterPro" id="IPR003736">
    <property type="entry name" value="PAAI_dom"/>
</dbReference>
<organism evidence="3 4">
    <name type="scientific">Alcanivorax profundi</name>
    <dbReference type="NCBI Taxonomy" id="2338368"/>
    <lineage>
        <taxon>Bacteria</taxon>
        <taxon>Pseudomonadati</taxon>
        <taxon>Pseudomonadota</taxon>
        <taxon>Gammaproteobacteria</taxon>
        <taxon>Oceanospirillales</taxon>
        <taxon>Alcanivoracaceae</taxon>
        <taxon>Alcanivorax</taxon>
    </lineage>
</organism>
<proteinExistence type="predicted"/>
<reference evidence="3 4" key="1">
    <citation type="submission" date="2018-09" db="EMBL/GenBank/DDBJ databases">
        <title>Alcanivorax profundi sp. nov., isolated from 1000 m-depth seawater of the Mariana Trench.</title>
        <authorList>
            <person name="Liu J."/>
        </authorList>
    </citation>
    <scope>NUCLEOTIDE SEQUENCE [LARGE SCALE GENOMIC DNA]</scope>
    <source>
        <strain evidence="3 4">MTEO17</strain>
    </source>
</reference>
<dbReference type="Proteomes" id="UP000283734">
    <property type="component" value="Unassembled WGS sequence"/>
</dbReference>
<dbReference type="PANTHER" id="PTHR43240:SF7">
    <property type="entry name" value="BLR7284 PROTEIN"/>
    <property type="match status" value="1"/>
</dbReference>
<dbReference type="InterPro" id="IPR006683">
    <property type="entry name" value="Thioestr_dom"/>
</dbReference>
<dbReference type="SUPFAM" id="SSF54637">
    <property type="entry name" value="Thioesterase/thiol ester dehydrase-isomerase"/>
    <property type="match status" value="1"/>
</dbReference>
<dbReference type="GO" id="GO:0061522">
    <property type="term" value="F:1,4-dihydroxy-2-naphthoyl-CoA thioesterase activity"/>
    <property type="evidence" value="ECO:0007669"/>
    <property type="project" value="TreeGrafter"/>
</dbReference>
<dbReference type="OrthoDB" id="9813158at2"/>